<dbReference type="CDD" id="cd05826">
    <property type="entry name" value="Sortase_B"/>
    <property type="match status" value="1"/>
</dbReference>
<comment type="caution">
    <text evidence="4">The sequence shown here is derived from an EMBL/GenBank/DDBJ whole genome shotgun (WGS) entry which is preliminary data.</text>
</comment>
<evidence type="ECO:0000256" key="1">
    <source>
        <dbReference type="ARBA" id="ARBA00022801"/>
    </source>
</evidence>
<feature type="active site" description="Proton donor/acceptor" evidence="2">
    <location>
        <position position="187"/>
    </location>
</feature>
<dbReference type="InterPro" id="IPR023365">
    <property type="entry name" value="Sortase_dom-sf"/>
</dbReference>
<dbReference type="InterPro" id="IPR009835">
    <property type="entry name" value="SrtB"/>
</dbReference>
<dbReference type="Proteomes" id="UP000440513">
    <property type="component" value="Unassembled WGS sequence"/>
</dbReference>
<name>A0A7X2TMK9_9FIRM</name>
<dbReference type="Pfam" id="PF04203">
    <property type="entry name" value="Sortase"/>
    <property type="match status" value="1"/>
</dbReference>
<keyword evidence="1" id="KW-0378">Hydrolase</keyword>
<dbReference type="EMBL" id="VUMS01000025">
    <property type="protein sequence ID" value="MST67432.1"/>
    <property type="molecule type" value="Genomic_DNA"/>
</dbReference>
<sequence length="304" mass="34900">MGTKYGSGTSGDKSGSCVIRNRISGVSADCTGSNRSNILVGRKPRGGKMRKRIQILIGLLWIFAALFFIGKSVPVAREYISFDRQQDEMLHTFIQNEEVMQWQNDEPETTIPDLRIDFTSLQRLNPDIIGWLYIPVLEINYPILLGKDNEEYLHKNYLHENQYLGSIFAHYQTSPLLDEPYTVLFGHNMRSGRMFGKLSKYQDKAFRDANPFVYIYTPEKSYQCTIYACLHVNSSDPYVYTTGYEFGSLNYWELIDYTATNAMYSCDLFPNAMDQVFCLSTCASGGRQRERFTVFCVVTSSQEK</sequence>
<feature type="active site" description="Acyl-thioester intermediate" evidence="2">
    <location>
        <position position="282"/>
    </location>
</feature>
<keyword evidence="3" id="KW-1133">Transmembrane helix</keyword>
<evidence type="ECO:0000256" key="3">
    <source>
        <dbReference type="SAM" id="Phobius"/>
    </source>
</evidence>
<proteinExistence type="predicted"/>
<dbReference type="Gene3D" id="2.40.260.10">
    <property type="entry name" value="Sortase"/>
    <property type="match status" value="1"/>
</dbReference>
<gene>
    <name evidence="4" type="ORF">FYJ57_12065</name>
</gene>
<evidence type="ECO:0000313" key="4">
    <source>
        <dbReference type="EMBL" id="MST67432.1"/>
    </source>
</evidence>
<reference evidence="4 5" key="1">
    <citation type="submission" date="2019-08" db="EMBL/GenBank/DDBJ databases">
        <title>In-depth cultivation of the pig gut microbiome towards novel bacterial diversity and tailored functional studies.</title>
        <authorList>
            <person name="Wylensek D."/>
            <person name="Hitch T.C.A."/>
            <person name="Clavel T."/>
        </authorList>
    </citation>
    <scope>NUCLEOTIDE SEQUENCE [LARGE SCALE GENOMIC DNA]</scope>
    <source>
        <strain evidence="4 5">BSM-380-WT-5A</strain>
    </source>
</reference>
<feature type="transmembrane region" description="Helical" evidence="3">
    <location>
        <begin position="53"/>
        <end position="70"/>
    </location>
</feature>
<dbReference type="AlphaFoldDB" id="A0A7X2TMK9"/>
<dbReference type="SUPFAM" id="SSF63817">
    <property type="entry name" value="Sortase"/>
    <property type="match status" value="1"/>
</dbReference>
<keyword evidence="3" id="KW-0812">Transmembrane</keyword>
<dbReference type="InterPro" id="IPR005754">
    <property type="entry name" value="Sortase"/>
</dbReference>
<evidence type="ECO:0000256" key="2">
    <source>
        <dbReference type="PIRSR" id="PIRSR605754-1"/>
    </source>
</evidence>
<organism evidence="4 5">
    <name type="scientific">Oliverpabstia intestinalis</name>
    <dbReference type="NCBI Taxonomy" id="2606633"/>
    <lineage>
        <taxon>Bacteria</taxon>
        <taxon>Bacillati</taxon>
        <taxon>Bacillota</taxon>
        <taxon>Clostridia</taxon>
        <taxon>Lachnospirales</taxon>
        <taxon>Lachnospiraceae</taxon>
        <taxon>Oliverpabstia</taxon>
    </lineage>
</organism>
<evidence type="ECO:0000313" key="5">
    <source>
        <dbReference type="Proteomes" id="UP000440513"/>
    </source>
</evidence>
<protein>
    <submittedName>
        <fullName evidence="4">Class B sortase</fullName>
    </submittedName>
</protein>
<accession>A0A7X2TMK9</accession>
<keyword evidence="3" id="KW-0472">Membrane</keyword>
<dbReference type="GO" id="GO:0016787">
    <property type="term" value="F:hydrolase activity"/>
    <property type="evidence" value="ECO:0007669"/>
    <property type="project" value="UniProtKB-KW"/>
</dbReference>
<keyword evidence="5" id="KW-1185">Reference proteome</keyword>